<comment type="caution">
    <text evidence="2">The sequence shown here is derived from an EMBL/GenBank/DDBJ whole genome shotgun (WGS) entry which is preliminary data.</text>
</comment>
<evidence type="ECO:0008006" key="4">
    <source>
        <dbReference type="Google" id="ProtNLM"/>
    </source>
</evidence>
<keyword evidence="3" id="KW-1185">Reference proteome</keyword>
<feature type="region of interest" description="Disordered" evidence="1">
    <location>
        <begin position="313"/>
        <end position="392"/>
    </location>
</feature>
<reference evidence="3" key="1">
    <citation type="journal article" date="2019" name="Int. J. Syst. Evol. Microbiol.">
        <title>The Global Catalogue of Microorganisms (GCM) 10K type strain sequencing project: providing services to taxonomists for standard genome sequencing and annotation.</title>
        <authorList>
            <consortium name="The Broad Institute Genomics Platform"/>
            <consortium name="The Broad Institute Genome Sequencing Center for Infectious Disease"/>
            <person name="Wu L."/>
            <person name="Ma J."/>
        </authorList>
    </citation>
    <scope>NUCLEOTIDE SEQUENCE [LARGE SCALE GENOMIC DNA]</scope>
    <source>
        <strain evidence="3">JCM 6833</strain>
    </source>
</reference>
<name>A0ABP6C8V5_9ACTN</name>
<gene>
    <name evidence="2" type="ORF">GCM10010411_48060</name>
</gene>
<feature type="compositionally biased region" description="Low complexity" evidence="1">
    <location>
        <begin position="316"/>
        <end position="335"/>
    </location>
</feature>
<organism evidence="2 3">
    <name type="scientific">Actinomadura fulvescens</name>
    <dbReference type="NCBI Taxonomy" id="46160"/>
    <lineage>
        <taxon>Bacteria</taxon>
        <taxon>Bacillati</taxon>
        <taxon>Actinomycetota</taxon>
        <taxon>Actinomycetes</taxon>
        <taxon>Streptosporangiales</taxon>
        <taxon>Thermomonosporaceae</taxon>
        <taxon>Actinomadura</taxon>
    </lineage>
</organism>
<dbReference type="RefSeq" id="WP_344544248.1">
    <property type="nucleotide sequence ID" value="NZ_BAAATD010000006.1"/>
</dbReference>
<protein>
    <recommendedName>
        <fullName evidence="4">WXG100 family type VII secretion target</fullName>
    </recommendedName>
</protein>
<proteinExistence type="predicted"/>
<dbReference type="Proteomes" id="UP001501509">
    <property type="component" value="Unassembled WGS sequence"/>
</dbReference>
<accession>A0ABP6C8V5</accession>
<sequence>MARAEEAAARLPQVKQLAEQHGNALRSSFGLLLEGALVGPAADRLLEDLADRHRDVRAGFYAAFDAVDRLAAQAEGGPPRGGELYIPGPPRGGRRASVDVRSASPDGLHRLGVELGRAGREWEDAGGALVRILDGLGLNTGPGHGVRRAGTWVAGQQQDVQRRRDELLKADRDAAVQAAVQSAMGVVRGLARGLGQDGDRKGPWETALRKTWHDYTHRYLAGVWDGSKDLGLYALASNPATAPVYMMTDWGGWVRRGPVGQAKGLAQGAQHPVEFGKAMVNWDLWKKDPLRAYGTMVPSIIIGAATMGTGSGSGAGSRLAAALGKTKPKTPSSTTNRSVRALNDAADQKGKTDPLGKQIPPGGDSSPGGKPSTEGPVAGDGAAKIPTRLEGRRDYVVDDPDVPGRTITDIDHIEKGVLWEEKSATNAGDINRWVAKHIDKKFSSYLDARQHLSGYEKAPIGFRFTSSGADPAFRAAVESAVARLRAAHPGEKILLEWS</sequence>
<evidence type="ECO:0000313" key="2">
    <source>
        <dbReference type="EMBL" id="GAA2608220.1"/>
    </source>
</evidence>
<feature type="compositionally biased region" description="Low complexity" evidence="1">
    <location>
        <begin position="360"/>
        <end position="372"/>
    </location>
</feature>
<evidence type="ECO:0000256" key="1">
    <source>
        <dbReference type="SAM" id="MobiDB-lite"/>
    </source>
</evidence>
<dbReference type="EMBL" id="BAAATD010000006">
    <property type="protein sequence ID" value="GAA2608220.1"/>
    <property type="molecule type" value="Genomic_DNA"/>
</dbReference>
<evidence type="ECO:0000313" key="3">
    <source>
        <dbReference type="Proteomes" id="UP001501509"/>
    </source>
</evidence>
<feature type="region of interest" description="Disordered" evidence="1">
    <location>
        <begin position="73"/>
        <end position="101"/>
    </location>
</feature>